<dbReference type="AlphaFoldDB" id="A0A1C5JX25"/>
<evidence type="ECO:0000256" key="1">
    <source>
        <dbReference type="ARBA" id="ARBA00022833"/>
    </source>
</evidence>
<dbReference type="InterPro" id="IPR010502">
    <property type="entry name" value="Carb-bd_dom_fam9"/>
</dbReference>
<proteinExistence type="predicted"/>
<dbReference type="EMBL" id="LT607754">
    <property type="protein sequence ID" value="SCG75038.1"/>
    <property type="molecule type" value="Genomic_DNA"/>
</dbReference>
<accession>A0A1C5JX25</accession>
<organism evidence="5 6">
    <name type="scientific">Micromonospora inositola</name>
    <dbReference type="NCBI Taxonomy" id="47865"/>
    <lineage>
        <taxon>Bacteria</taxon>
        <taxon>Bacillati</taxon>
        <taxon>Actinomycetota</taxon>
        <taxon>Actinomycetes</taxon>
        <taxon>Micromonosporales</taxon>
        <taxon>Micromonosporaceae</taxon>
        <taxon>Micromonospora</taxon>
    </lineage>
</organism>
<evidence type="ECO:0000313" key="5">
    <source>
        <dbReference type="EMBL" id="SCG75038.1"/>
    </source>
</evidence>
<feature type="domain" description="Carbohydrate-binding" evidence="4">
    <location>
        <begin position="616"/>
        <end position="844"/>
    </location>
</feature>
<feature type="signal peptide" evidence="3">
    <location>
        <begin position="1"/>
        <end position="23"/>
    </location>
</feature>
<keyword evidence="1" id="KW-0862">Zinc</keyword>
<feature type="region of interest" description="Disordered" evidence="2">
    <location>
        <begin position="312"/>
        <end position="342"/>
    </location>
</feature>
<evidence type="ECO:0000256" key="2">
    <source>
        <dbReference type="SAM" id="MobiDB-lite"/>
    </source>
</evidence>
<dbReference type="GO" id="GO:0016052">
    <property type="term" value="P:carbohydrate catabolic process"/>
    <property type="evidence" value="ECO:0007669"/>
    <property type="project" value="InterPro"/>
</dbReference>
<dbReference type="Proteomes" id="UP000198221">
    <property type="component" value="Chromosome I"/>
</dbReference>
<dbReference type="GO" id="GO:0004553">
    <property type="term" value="F:hydrolase activity, hydrolyzing O-glycosyl compounds"/>
    <property type="evidence" value="ECO:0007669"/>
    <property type="project" value="InterPro"/>
</dbReference>
<dbReference type="GO" id="GO:0030246">
    <property type="term" value="F:carbohydrate binding"/>
    <property type="evidence" value="ECO:0007669"/>
    <property type="project" value="InterPro"/>
</dbReference>
<evidence type="ECO:0000259" key="4">
    <source>
        <dbReference type="Pfam" id="PF06452"/>
    </source>
</evidence>
<dbReference type="SUPFAM" id="SSF102588">
    <property type="entry name" value="LmbE-like"/>
    <property type="match status" value="1"/>
</dbReference>
<name>A0A1C5JX25_9ACTN</name>
<dbReference type="InterPro" id="IPR003737">
    <property type="entry name" value="GlcNAc_PI_deacetylase-related"/>
</dbReference>
<dbReference type="Pfam" id="PF06452">
    <property type="entry name" value="CBM9_1"/>
    <property type="match status" value="1"/>
</dbReference>
<dbReference type="SUPFAM" id="SSF49344">
    <property type="entry name" value="CBD9-like"/>
    <property type="match status" value="1"/>
</dbReference>
<dbReference type="OrthoDB" id="3913894at2"/>
<feature type="chain" id="PRO_5039507512" evidence="3">
    <location>
        <begin position="24"/>
        <end position="1025"/>
    </location>
</feature>
<dbReference type="InterPro" id="IPR024078">
    <property type="entry name" value="LmbE-like_dom_sf"/>
</dbReference>
<dbReference type="Pfam" id="PF02585">
    <property type="entry name" value="PIG-L"/>
    <property type="match status" value="1"/>
</dbReference>
<dbReference type="GO" id="GO:0016137">
    <property type="term" value="P:glycoside metabolic process"/>
    <property type="evidence" value="ECO:0007669"/>
    <property type="project" value="UniProtKB-ARBA"/>
</dbReference>
<keyword evidence="6" id="KW-1185">Reference proteome</keyword>
<dbReference type="Gene3D" id="2.60.40.1190">
    <property type="match status" value="1"/>
</dbReference>
<dbReference type="CDD" id="cd09619">
    <property type="entry name" value="CBM9_like_4"/>
    <property type="match status" value="1"/>
</dbReference>
<gene>
    <name evidence="5" type="ORF">GA0070613_5683</name>
</gene>
<sequence>MKMSRRVSALVTAALLTALSVVAAGQSAHAAETPPQAYHADSSVKINVMGEWAHPDDDTSIIGPCGVWHQRYGIKCGIIMVTRGEGGGNAVGQELGPDLGLRRENEDRVAHYRSGTVDIFNLDRVDFFYNQSAPLTQSFWGHEETLRRITRIIRMTQPDVYIGFTPTLGAGHGNHQQAGRFIWEGVLAAADPHMFPEQLTGPNALSTWQVKKVFSGGSTAGTGGTTTAANCTTGFVPTPGTNLDTVAGVWTGFDSPYLWPAGNLQGKPAGTPKIWQQVADEGRLAYPTQSRVMYQGSSNPACPRFGMTESFVPFQPNLRPDGSPNPPAGSDDALLSGATRPDPGGLPLGTLEYLTFSRFYNVASTPFQATLHLQSPQGKMPGGQVALTVPSGWTVDGPKTVGTISDKAETTVTFTVTPAADAGVNQNHRISALFSSGTRTGYTDKVVRIVTPVEGRFQRWGNWAEYDRWLSETAPQAARLGRSAAIQRIGVGGTQEVPVVVHNWSATPQSGQVSLTLPANLTADAASKDYGPLGPGAETTVTFTLTNTDTSLPANQQVSVPITTTYSSPAGAGSEALALSIAPTTAIPSVATGPVVDGVASGEEYPGPRLDIGRIWQGASGCTGTADCGVSGTSDPDSSYATVSRSDDALYFFIHVRDDYQSYAVTPAECVGHWQADSVEILLDPRGTASQDLKDTANTFKLGVFPFTNDPQNTNGNGANAPCWERDADNHQGYSTGPLANTVSDAPNAPGVQVASTARWVGSNSTTVDHAYTGGGYDLEVKIPMADLPAAVDPAHLGLNITPYDNDNTAAAGTTTLRHIDMSTRLGWSAFGSVQSDPYRWGQAIVPGYTPPAGRPVTAPPPNVSNPNLNGATSPQTIWQSARNGVPISGRVPAPADHRIRISSPALTSTSATFDITASGPGTARVFLWTADVGAIPVYQTSCPLAADPPPDYGLTPCAVSDGGIPPWSPDMSGHVVKQVSVDVHAGLKRVSIPLDAGAPFPERALVSFETPRDEVQAFDVPLGR</sequence>
<evidence type="ECO:0000256" key="3">
    <source>
        <dbReference type="SAM" id="SignalP"/>
    </source>
</evidence>
<dbReference type="RefSeq" id="WP_089014995.1">
    <property type="nucleotide sequence ID" value="NZ_LT607754.1"/>
</dbReference>
<dbReference type="Gene3D" id="3.40.50.10320">
    <property type="entry name" value="LmbE-like"/>
    <property type="match status" value="1"/>
</dbReference>
<evidence type="ECO:0000313" key="6">
    <source>
        <dbReference type="Proteomes" id="UP000198221"/>
    </source>
</evidence>
<keyword evidence="3" id="KW-0732">Signal</keyword>
<reference evidence="6" key="1">
    <citation type="submission" date="2016-06" db="EMBL/GenBank/DDBJ databases">
        <authorList>
            <person name="Varghese N."/>
            <person name="Submissions Spin"/>
        </authorList>
    </citation>
    <scope>NUCLEOTIDE SEQUENCE [LARGE SCALE GENOMIC DNA]</scope>
    <source>
        <strain evidence="6">DSM 43819</strain>
    </source>
</reference>
<protein>
    <submittedName>
        <fullName evidence="5">Carbohydrate family 9 binding domain-like</fullName>
    </submittedName>
</protein>